<dbReference type="AlphaFoldDB" id="A0A6J6JN99"/>
<reference evidence="2" key="1">
    <citation type="submission" date="2020-05" db="EMBL/GenBank/DDBJ databases">
        <authorList>
            <person name="Chiriac C."/>
            <person name="Salcher M."/>
            <person name="Ghai R."/>
            <person name="Kavagutti S V."/>
        </authorList>
    </citation>
    <scope>NUCLEOTIDE SEQUENCE</scope>
</reference>
<name>A0A6J6JN99_9ZZZZ</name>
<dbReference type="Gene3D" id="1.20.1260.10">
    <property type="match status" value="1"/>
</dbReference>
<organism evidence="2">
    <name type="scientific">freshwater metagenome</name>
    <dbReference type="NCBI Taxonomy" id="449393"/>
    <lineage>
        <taxon>unclassified sequences</taxon>
        <taxon>metagenomes</taxon>
        <taxon>ecological metagenomes</taxon>
    </lineage>
</organism>
<dbReference type="PROSITE" id="PS51257">
    <property type="entry name" value="PROKAR_LIPOPROTEIN"/>
    <property type="match status" value="1"/>
</dbReference>
<feature type="domain" description="DUF305" evidence="1">
    <location>
        <begin position="44"/>
        <end position="183"/>
    </location>
</feature>
<dbReference type="PANTHER" id="PTHR36933:SF1">
    <property type="entry name" value="SLL0788 PROTEIN"/>
    <property type="match status" value="1"/>
</dbReference>
<dbReference type="InterPro" id="IPR012347">
    <property type="entry name" value="Ferritin-like"/>
</dbReference>
<dbReference type="InterPro" id="IPR005183">
    <property type="entry name" value="DUF305_CopM-like"/>
</dbReference>
<protein>
    <submittedName>
        <fullName evidence="2">Unannotated protein</fullName>
    </submittedName>
</protein>
<evidence type="ECO:0000313" key="2">
    <source>
        <dbReference type="EMBL" id="CAB4638897.1"/>
    </source>
</evidence>
<dbReference type="Pfam" id="PF03713">
    <property type="entry name" value="DUF305"/>
    <property type="match status" value="1"/>
</dbReference>
<dbReference type="EMBL" id="CAEZVN010000127">
    <property type="protein sequence ID" value="CAB4638897.1"/>
    <property type="molecule type" value="Genomic_DNA"/>
</dbReference>
<proteinExistence type="predicted"/>
<gene>
    <name evidence="2" type="ORF">UFOPK2001_01034</name>
</gene>
<accession>A0A6J6JN99</accession>
<sequence length="185" mass="19407">MKMATMRSFSIAAALVVSTASLTGCSNPLESLAGAVTSQFGGTEVMFAQMMIKHHEQAIEMGKLAASHAFSPEVKTLASDIVAEQGPEITKMKSWLTEAGASLDMGHMMSMDGLLSTAQMTALKEATGKTFDKLFLSGMIAHHQGAIVMAKTVVGSSNPEVAALGEAVIASQTKQIELMQSLLAK</sequence>
<evidence type="ECO:0000259" key="1">
    <source>
        <dbReference type="Pfam" id="PF03713"/>
    </source>
</evidence>
<dbReference type="PANTHER" id="PTHR36933">
    <property type="entry name" value="SLL0788 PROTEIN"/>
    <property type="match status" value="1"/>
</dbReference>